<reference evidence="2" key="1">
    <citation type="submission" date="2015-06" db="EMBL/GenBank/DDBJ databases">
        <authorList>
            <person name="Nguyen H."/>
        </authorList>
    </citation>
    <scope>NUCLEOTIDE SEQUENCE</scope>
    <source>
        <strain evidence="2">DAOM 180753</strain>
    </source>
</reference>
<accession>A0AAI9TTH7</accession>
<gene>
    <name evidence="2" type="ORF">VN97_g29</name>
</gene>
<evidence type="ECO:0000313" key="3">
    <source>
        <dbReference type="Proteomes" id="UP001227192"/>
    </source>
</evidence>
<feature type="region of interest" description="Disordered" evidence="1">
    <location>
        <begin position="64"/>
        <end position="151"/>
    </location>
</feature>
<feature type="compositionally biased region" description="Basic and acidic residues" evidence="1">
    <location>
        <begin position="98"/>
        <end position="125"/>
    </location>
</feature>
<reference evidence="2" key="2">
    <citation type="journal article" date="2016" name="Fungal Biol.">
        <title>Ochratoxin A production by Penicillium thymicola.</title>
        <authorList>
            <person name="Nguyen H.D.T."/>
            <person name="McMullin D.R."/>
            <person name="Ponomareva E."/>
            <person name="Riley R."/>
            <person name="Pomraning K.R."/>
            <person name="Baker S.E."/>
            <person name="Seifert K.A."/>
        </authorList>
    </citation>
    <scope>NUCLEOTIDE SEQUENCE</scope>
    <source>
        <strain evidence="2">DAOM 180753</strain>
    </source>
</reference>
<protein>
    <submittedName>
        <fullName evidence="2">Uncharacterized protein</fullName>
    </submittedName>
</protein>
<dbReference type="EMBL" id="LACB01000001">
    <property type="protein sequence ID" value="KAJ9493156.1"/>
    <property type="molecule type" value="Genomic_DNA"/>
</dbReference>
<proteinExistence type="predicted"/>
<comment type="caution">
    <text evidence="2">The sequence shown here is derived from an EMBL/GenBank/DDBJ whole genome shotgun (WGS) entry which is preliminary data.</text>
</comment>
<evidence type="ECO:0000313" key="2">
    <source>
        <dbReference type="EMBL" id="KAJ9493156.1"/>
    </source>
</evidence>
<keyword evidence="3" id="KW-1185">Reference proteome</keyword>
<sequence>MSSPIKLDSKLSELKTAEARLLIYATVCNDGKVDFEKLAALTSMKKNSANTNYLRAKKHLEQIMNGNLLSPTQTAGSQSEQDGDAGAPKTGRSGKRGAAKDASTKKSEPAKRRKTETKTKSEAKTVSELAESTQTKDTAETTTAGTADQTK</sequence>
<name>A0AAI9TTH7_PENTH</name>
<organism evidence="2 3">
    <name type="scientific">Penicillium thymicola</name>
    <dbReference type="NCBI Taxonomy" id="293382"/>
    <lineage>
        <taxon>Eukaryota</taxon>
        <taxon>Fungi</taxon>
        <taxon>Dikarya</taxon>
        <taxon>Ascomycota</taxon>
        <taxon>Pezizomycotina</taxon>
        <taxon>Eurotiomycetes</taxon>
        <taxon>Eurotiomycetidae</taxon>
        <taxon>Eurotiales</taxon>
        <taxon>Aspergillaceae</taxon>
        <taxon>Penicillium</taxon>
    </lineage>
</organism>
<feature type="compositionally biased region" description="Low complexity" evidence="1">
    <location>
        <begin position="133"/>
        <end position="151"/>
    </location>
</feature>
<evidence type="ECO:0000256" key="1">
    <source>
        <dbReference type="SAM" id="MobiDB-lite"/>
    </source>
</evidence>
<dbReference type="Proteomes" id="UP001227192">
    <property type="component" value="Unassembled WGS sequence"/>
</dbReference>
<feature type="compositionally biased region" description="Polar residues" evidence="1">
    <location>
        <begin position="64"/>
        <end position="80"/>
    </location>
</feature>
<dbReference type="AlphaFoldDB" id="A0AAI9TTH7"/>